<dbReference type="AlphaFoldDB" id="A0AA35QW62"/>
<keyword evidence="3" id="KW-0963">Cytoplasm</keyword>
<evidence type="ECO:0000256" key="5">
    <source>
        <dbReference type="ARBA" id="ARBA00022737"/>
    </source>
</evidence>
<dbReference type="SUPFAM" id="SSF47473">
    <property type="entry name" value="EF-hand"/>
    <property type="match status" value="1"/>
</dbReference>
<keyword evidence="7" id="KW-0472">Membrane</keyword>
<feature type="domain" description="EF-hand" evidence="8">
    <location>
        <begin position="81"/>
        <end position="116"/>
    </location>
</feature>
<keyword evidence="5" id="KW-0677">Repeat</keyword>
<dbReference type="InterPro" id="IPR002048">
    <property type="entry name" value="EF_hand_dom"/>
</dbReference>
<dbReference type="InterPro" id="IPR011992">
    <property type="entry name" value="EF-hand-dom_pair"/>
</dbReference>
<keyword evidence="6" id="KW-0106">Calcium</keyword>
<dbReference type="Gene3D" id="6.10.140.900">
    <property type="match status" value="1"/>
</dbReference>
<evidence type="ECO:0000256" key="1">
    <source>
        <dbReference type="ARBA" id="ARBA00004308"/>
    </source>
</evidence>
<evidence type="ECO:0000313" key="9">
    <source>
        <dbReference type="EMBL" id="CAI7993736.1"/>
    </source>
</evidence>
<comment type="subcellular location">
    <subcellularLocation>
        <location evidence="2">Cytoplasm</location>
    </subcellularLocation>
    <subcellularLocation>
        <location evidence="1">Endomembrane system</location>
    </subcellularLocation>
</comment>
<keyword evidence="4" id="KW-0479">Metal-binding</keyword>
<dbReference type="GO" id="GO:0005509">
    <property type="term" value="F:calcium ion binding"/>
    <property type="evidence" value="ECO:0007669"/>
    <property type="project" value="InterPro"/>
</dbReference>
<reference evidence="9" key="1">
    <citation type="submission" date="2023-03" db="EMBL/GenBank/DDBJ databases">
        <authorList>
            <person name="Steffen K."/>
            <person name="Cardenas P."/>
        </authorList>
    </citation>
    <scope>NUCLEOTIDE SEQUENCE</scope>
</reference>
<protein>
    <submittedName>
        <fullName evidence="9">Sorcin</fullName>
    </submittedName>
</protein>
<organism evidence="9 10">
    <name type="scientific">Geodia barretti</name>
    <name type="common">Barrett's horny sponge</name>
    <dbReference type="NCBI Taxonomy" id="519541"/>
    <lineage>
        <taxon>Eukaryota</taxon>
        <taxon>Metazoa</taxon>
        <taxon>Porifera</taxon>
        <taxon>Demospongiae</taxon>
        <taxon>Heteroscleromorpha</taxon>
        <taxon>Tetractinellida</taxon>
        <taxon>Astrophorina</taxon>
        <taxon>Geodiidae</taxon>
        <taxon>Geodia</taxon>
    </lineage>
</organism>
<dbReference type="GO" id="GO:0012505">
    <property type="term" value="C:endomembrane system"/>
    <property type="evidence" value="ECO:0007669"/>
    <property type="project" value="UniProtKB-SubCell"/>
</dbReference>
<proteinExistence type="predicted"/>
<dbReference type="PANTHER" id="PTHR46735:SF6">
    <property type="entry name" value="EF-HAND DOMAIN-CONTAINING PROTEIN"/>
    <property type="match status" value="1"/>
</dbReference>
<dbReference type="Pfam" id="PF13405">
    <property type="entry name" value="EF-hand_6"/>
    <property type="match status" value="1"/>
</dbReference>
<dbReference type="InterPro" id="IPR018247">
    <property type="entry name" value="EF_Hand_1_Ca_BS"/>
</dbReference>
<comment type="caution">
    <text evidence="9">The sequence shown here is derived from an EMBL/GenBank/DDBJ whole genome shotgun (WGS) entry which is preliminary data.</text>
</comment>
<dbReference type="PANTHER" id="PTHR46735">
    <property type="entry name" value="CALPAIN, SMALL SUBUNIT 1 A-RELATED"/>
    <property type="match status" value="1"/>
</dbReference>
<evidence type="ECO:0000313" key="10">
    <source>
        <dbReference type="Proteomes" id="UP001174909"/>
    </source>
</evidence>
<evidence type="ECO:0000256" key="4">
    <source>
        <dbReference type="ARBA" id="ARBA00022723"/>
    </source>
</evidence>
<evidence type="ECO:0000256" key="7">
    <source>
        <dbReference type="ARBA" id="ARBA00023136"/>
    </source>
</evidence>
<accession>A0AA35QW62</accession>
<keyword evidence="10" id="KW-1185">Reference proteome</keyword>
<sequence>MAYPPPAGPPMGVDPLWGFFSAVAGADGQIDAEELQRCLTSSGFSGSYQPFSKETCRVMIAMLDRDYSGKMGFNEFKELWGALNQWRDTFYRFDSDRSGNIDARELQQTLTAFGYNLSPQAIGAIVRHFATDGKIVFDSFVACCVRLRVLTTSFQQRDTMRNGSATFRYDDFIQVVMGI</sequence>
<dbReference type="Gene3D" id="1.10.238.10">
    <property type="entry name" value="EF-hand"/>
    <property type="match status" value="1"/>
</dbReference>
<evidence type="ECO:0000256" key="3">
    <source>
        <dbReference type="ARBA" id="ARBA00022490"/>
    </source>
</evidence>
<dbReference type="PROSITE" id="PS00018">
    <property type="entry name" value="EF_HAND_1"/>
    <property type="match status" value="1"/>
</dbReference>
<dbReference type="Proteomes" id="UP001174909">
    <property type="component" value="Unassembled WGS sequence"/>
</dbReference>
<dbReference type="GO" id="GO:0005737">
    <property type="term" value="C:cytoplasm"/>
    <property type="evidence" value="ECO:0007669"/>
    <property type="project" value="UniProtKB-SubCell"/>
</dbReference>
<evidence type="ECO:0000256" key="2">
    <source>
        <dbReference type="ARBA" id="ARBA00004496"/>
    </source>
</evidence>
<dbReference type="SMART" id="SM00054">
    <property type="entry name" value="EFh"/>
    <property type="match status" value="2"/>
</dbReference>
<name>A0AA35QW62_GEOBA</name>
<dbReference type="CDD" id="cd16181">
    <property type="entry name" value="EFh_PEF_Group_II_sorcin_like"/>
    <property type="match status" value="1"/>
</dbReference>
<evidence type="ECO:0000259" key="8">
    <source>
        <dbReference type="PROSITE" id="PS50222"/>
    </source>
</evidence>
<dbReference type="PROSITE" id="PS50222">
    <property type="entry name" value="EF_HAND_2"/>
    <property type="match status" value="1"/>
</dbReference>
<dbReference type="EMBL" id="CASHTH010000195">
    <property type="protein sequence ID" value="CAI7993736.1"/>
    <property type="molecule type" value="Genomic_DNA"/>
</dbReference>
<dbReference type="Pfam" id="PF13833">
    <property type="entry name" value="EF-hand_8"/>
    <property type="match status" value="1"/>
</dbReference>
<gene>
    <name evidence="9" type="ORF">GBAR_LOCUS1311</name>
</gene>
<evidence type="ECO:0000256" key="6">
    <source>
        <dbReference type="ARBA" id="ARBA00022837"/>
    </source>
</evidence>